<reference evidence="1" key="1">
    <citation type="journal article" date="2015" name="Nature">
        <title>Complex archaea that bridge the gap between prokaryotes and eukaryotes.</title>
        <authorList>
            <person name="Spang A."/>
            <person name="Saw J.H."/>
            <person name="Jorgensen S.L."/>
            <person name="Zaremba-Niedzwiedzka K."/>
            <person name="Martijn J."/>
            <person name="Lind A.E."/>
            <person name="van Eijk R."/>
            <person name="Schleper C."/>
            <person name="Guy L."/>
            <person name="Ettema T.J."/>
        </authorList>
    </citation>
    <scope>NUCLEOTIDE SEQUENCE</scope>
</reference>
<accession>A0A0F9HY02</accession>
<organism evidence="1">
    <name type="scientific">marine sediment metagenome</name>
    <dbReference type="NCBI Taxonomy" id="412755"/>
    <lineage>
        <taxon>unclassified sequences</taxon>
        <taxon>metagenomes</taxon>
        <taxon>ecological metagenomes</taxon>
    </lineage>
</organism>
<comment type="caution">
    <text evidence="1">The sequence shown here is derived from an EMBL/GenBank/DDBJ whole genome shotgun (WGS) entry which is preliminary data.</text>
</comment>
<sequence length="77" mass="8995">MFKNRREISFIEAMYLKMSAFQDKINSLQVKLNEEQRKFNSQICEYLAGTFDGKADLDDVLEEAEEILNNEGLDVQE</sequence>
<proteinExistence type="predicted"/>
<name>A0A0F9HY02_9ZZZZ</name>
<gene>
    <name evidence="1" type="ORF">LCGC14_1646710</name>
</gene>
<dbReference type="AlphaFoldDB" id="A0A0F9HY02"/>
<protein>
    <submittedName>
        <fullName evidence="1">Uncharacterized protein</fullName>
    </submittedName>
</protein>
<dbReference type="EMBL" id="LAZR01013792">
    <property type="protein sequence ID" value="KKM20316.1"/>
    <property type="molecule type" value="Genomic_DNA"/>
</dbReference>
<evidence type="ECO:0000313" key="1">
    <source>
        <dbReference type="EMBL" id="KKM20316.1"/>
    </source>
</evidence>